<name>A0A2N3HT99_9BACT</name>
<reference evidence="1 2" key="1">
    <citation type="journal article" date="2017" name="Front. Microbiol.">
        <title>Labilibaculum manganireducens gen. nov., sp. nov. and Labilibaculum filiforme sp. nov., Novel Bacteroidetes Isolated from Subsurface Sediments of the Baltic Sea.</title>
        <authorList>
            <person name="Vandieken V."/>
            <person name="Marshall I.P."/>
            <person name="Niemann H."/>
            <person name="Engelen B."/>
            <person name="Cypionka H."/>
        </authorList>
    </citation>
    <scope>NUCLEOTIDE SEQUENCE [LARGE SCALE GENOMIC DNA]</scope>
    <source>
        <strain evidence="1 2">59.16B</strain>
    </source>
</reference>
<gene>
    <name evidence="1" type="ORF">BZG02_16670</name>
</gene>
<accession>A0A2N3HT99</accession>
<dbReference type="InterPro" id="IPR025345">
    <property type="entry name" value="DUF4249"/>
</dbReference>
<comment type="caution">
    <text evidence="1">The sequence shown here is derived from an EMBL/GenBank/DDBJ whole genome shotgun (WGS) entry which is preliminary data.</text>
</comment>
<protein>
    <recommendedName>
        <fullName evidence="3">DUF4249 domain-containing protein</fullName>
    </recommendedName>
</protein>
<organism evidence="1 2">
    <name type="scientific">Labilibaculum filiforme</name>
    <dbReference type="NCBI Taxonomy" id="1940526"/>
    <lineage>
        <taxon>Bacteria</taxon>
        <taxon>Pseudomonadati</taxon>
        <taxon>Bacteroidota</taxon>
        <taxon>Bacteroidia</taxon>
        <taxon>Marinilabiliales</taxon>
        <taxon>Marinifilaceae</taxon>
        <taxon>Labilibaculum</taxon>
    </lineage>
</organism>
<dbReference type="OrthoDB" id="1115009at2"/>
<dbReference type="Proteomes" id="UP000233535">
    <property type="component" value="Unassembled WGS sequence"/>
</dbReference>
<sequence length="291" mass="33320">MKFRFLFLPICFLFLLSSCEDELEVPIPKEEPKLVINSLLGVDSVLRVHVSKSSSFQNQSSNNSLSNASIIIKENNQLLGKMKFESDGWYSLNSNLVLKNSSYQIEVSSPNLETANSETETIERIDIETISYQEIGEDKLKFTFQFNDNPIQENYYMILLKAHTGTSYIPVDFYSDNIIFNGNLSENSIGIKKNMLYGSRTFSDENLKVNGNTISIYIHHSNSNSSNTNQEYKLELYHITPDYFKYERSLIVFYNRDDLPFYNKVNLHSNINAGYGIFASYAIASETITIP</sequence>
<dbReference type="PROSITE" id="PS51257">
    <property type="entry name" value="PROKAR_LIPOPROTEIN"/>
    <property type="match status" value="1"/>
</dbReference>
<evidence type="ECO:0008006" key="3">
    <source>
        <dbReference type="Google" id="ProtNLM"/>
    </source>
</evidence>
<dbReference type="EMBL" id="MVDD01000016">
    <property type="protein sequence ID" value="PKQ61266.1"/>
    <property type="molecule type" value="Genomic_DNA"/>
</dbReference>
<dbReference type="AlphaFoldDB" id="A0A2N3HT99"/>
<dbReference type="RefSeq" id="WP_101262853.1">
    <property type="nucleotide sequence ID" value="NZ_MVDD01000016.1"/>
</dbReference>
<keyword evidence="2" id="KW-1185">Reference proteome</keyword>
<evidence type="ECO:0000313" key="2">
    <source>
        <dbReference type="Proteomes" id="UP000233535"/>
    </source>
</evidence>
<dbReference type="Pfam" id="PF14054">
    <property type="entry name" value="DUF4249"/>
    <property type="match status" value="1"/>
</dbReference>
<evidence type="ECO:0000313" key="1">
    <source>
        <dbReference type="EMBL" id="PKQ61266.1"/>
    </source>
</evidence>
<proteinExistence type="predicted"/>